<gene>
    <name evidence="2" type="ORF">SAMN05443248_4506</name>
</gene>
<dbReference type="SUPFAM" id="SSF49344">
    <property type="entry name" value="CBD9-like"/>
    <property type="match status" value="1"/>
</dbReference>
<accession>A0A1M5S7K9</accession>
<sequence>MRLLLLAAALLTSPAALACDLSLVAPAKSVLKNPVRVRASLAGDALTASYSVSAPSLNAKKILGPQQFPYMFDVVELFVTFSETGFPYYEFEVSPFNQTFQVRIISHTQPFQEGIDLGLVSAAKILPGGWTAELKIPLKPLGWDGDPGKIRGNFYSILERAPKRSFWSSFLPKAKKANFHQPQFFQPLLQCE</sequence>
<dbReference type="PROSITE" id="PS51257">
    <property type="entry name" value="PROKAR_LIPOPROTEIN"/>
    <property type="match status" value="1"/>
</dbReference>
<feature type="signal peptide" evidence="1">
    <location>
        <begin position="1"/>
        <end position="18"/>
    </location>
</feature>
<dbReference type="Proteomes" id="UP000189796">
    <property type="component" value="Chromosome I"/>
</dbReference>
<reference evidence="2 3" key="1">
    <citation type="submission" date="2016-11" db="EMBL/GenBank/DDBJ databases">
        <authorList>
            <person name="Jaros S."/>
            <person name="Januszkiewicz K."/>
            <person name="Wedrychowicz H."/>
        </authorList>
    </citation>
    <scope>NUCLEOTIDE SEQUENCE [LARGE SCALE GENOMIC DNA]</scope>
    <source>
        <strain evidence="2 3">GAS138</strain>
    </source>
</reference>
<dbReference type="OrthoDB" id="9342686at2"/>
<organism evidence="2 3">
    <name type="scientific">Bradyrhizobium erythrophlei</name>
    <dbReference type="NCBI Taxonomy" id="1437360"/>
    <lineage>
        <taxon>Bacteria</taxon>
        <taxon>Pseudomonadati</taxon>
        <taxon>Pseudomonadota</taxon>
        <taxon>Alphaproteobacteria</taxon>
        <taxon>Hyphomicrobiales</taxon>
        <taxon>Nitrobacteraceae</taxon>
        <taxon>Bradyrhizobium</taxon>
    </lineage>
</organism>
<evidence type="ECO:0008006" key="4">
    <source>
        <dbReference type="Google" id="ProtNLM"/>
    </source>
</evidence>
<dbReference type="Gene3D" id="2.60.40.1190">
    <property type="match status" value="1"/>
</dbReference>
<protein>
    <recommendedName>
        <fullName evidence="4">Carbohydrate-binding domain-containing protein</fullName>
    </recommendedName>
</protein>
<proteinExistence type="predicted"/>
<feature type="chain" id="PRO_5012861389" description="Carbohydrate-binding domain-containing protein" evidence="1">
    <location>
        <begin position="19"/>
        <end position="192"/>
    </location>
</feature>
<dbReference type="AlphaFoldDB" id="A0A1M5S7K9"/>
<evidence type="ECO:0000313" key="3">
    <source>
        <dbReference type="Proteomes" id="UP000189796"/>
    </source>
</evidence>
<dbReference type="RefSeq" id="WP_079603290.1">
    <property type="nucleotide sequence ID" value="NZ_LT670817.1"/>
</dbReference>
<keyword evidence="1" id="KW-0732">Signal</keyword>
<evidence type="ECO:0000256" key="1">
    <source>
        <dbReference type="SAM" id="SignalP"/>
    </source>
</evidence>
<evidence type="ECO:0000313" key="2">
    <source>
        <dbReference type="EMBL" id="SHH34459.1"/>
    </source>
</evidence>
<dbReference type="EMBL" id="LT670817">
    <property type="protein sequence ID" value="SHH34459.1"/>
    <property type="molecule type" value="Genomic_DNA"/>
</dbReference>
<name>A0A1M5S7K9_9BRAD</name>